<dbReference type="NCBIfam" id="NF001862">
    <property type="entry name" value="PRK00601.1"/>
    <property type="match status" value="1"/>
</dbReference>
<keyword evidence="5 9" id="KW-0460">Magnesium</keyword>
<protein>
    <recommendedName>
        <fullName evidence="9">Deoxyuridine 5'-triphosphate nucleotidohydrolase</fullName>
        <shortName evidence="9">dUTPase</shortName>
        <ecNumber evidence="9">3.6.1.23</ecNumber>
    </recommendedName>
    <alternativeName>
        <fullName evidence="9">dUTP pyrophosphatase</fullName>
    </alternativeName>
</protein>
<feature type="domain" description="dUTPase-like" evidence="10">
    <location>
        <begin position="19"/>
        <end position="143"/>
    </location>
</feature>
<evidence type="ECO:0000313" key="11">
    <source>
        <dbReference type="EMBL" id="BBD20116.1"/>
    </source>
</evidence>
<comment type="function">
    <text evidence="8">Catalyzes the cleavage of 2'-deoxyuridine 5'-triphosphate (dUTP) into 2'-deoxyuridine 5'-monophosphate (dUMP) and inorganic pyrophosphate and through its action efficiently prevents uracil misincorporation into DNA and at the same time provides dUMP, the substrate for de novo thymidylate biosynthesis. Inhibits peroxisome proliferator-activated receptor (PPAR) activity by binding of its N-terminal to PPAR, preventing the latter's dimerization with retinoid X receptor. Essential for embryonic development.</text>
</comment>
<dbReference type="UniPathway" id="UPA00610">
    <property type="reaction ID" value="UER00666"/>
</dbReference>
<dbReference type="AlphaFoldDB" id="A0A2Z6BEG9"/>
<comment type="catalytic activity">
    <reaction evidence="7 9">
        <text>dUTP + H2O = dUMP + diphosphate + H(+)</text>
        <dbReference type="Rhea" id="RHEA:10248"/>
        <dbReference type="ChEBI" id="CHEBI:15377"/>
        <dbReference type="ChEBI" id="CHEBI:15378"/>
        <dbReference type="ChEBI" id="CHEBI:33019"/>
        <dbReference type="ChEBI" id="CHEBI:61555"/>
        <dbReference type="ChEBI" id="CHEBI:246422"/>
        <dbReference type="EC" id="3.6.1.23"/>
    </reaction>
</comment>
<dbReference type="Pfam" id="PF00692">
    <property type="entry name" value="dUTPase"/>
    <property type="match status" value="1"/>
</dbReference>
<comment type="function">
    <text evidence="9">Involved in nucleotide metabolism via production of dUMP, the immediate precursor of thymidine nucleotides, and decreases the intracellular concentration of dUTP so that uracil cannot be incorporated into DNA.</text>
</comment>
<evidence type="ECO:0000256" key="2">
    <source>
        <dbReference type="ARBA" id="ARBA00005142"/>
    </source>
</evidence>
<evidence type="ECO:0000256" key="5">
    <source>
        <dbReference type="ARBA" id="ARBA00022842"/>
    </source>
</evidence>
<dbReference type="PANTHER" id="PTHR11241:SF0">
    <property type="entry name" value="DEOXYURIDINE 5'-TRIPHOSPHATE NUCLEOTIDOHYDROLASE"/>
    <property type="match status" value="1"/>
</dbReference>
<dbReference type="EC" id="3.6.1.23" evidence="9"/>
<evidence type="ECO:0000256" key="4">
    <source>
        <dbReference type="ARBA" id="ARBA00022801"/>
    </source>
</evidence>
<keyword evidence="6 9" id="KW-0546">Nucleotide metabolism</keyword>
<dbReference type="OrthoDB" id="419889at2759"/>
<dbReference type="GO" id="GO:0004170">
    <property type="term" value="F:dUTP diphosphatase activity"/>
    <property type="evidence" value="ECO:0007669"/>
    <property type="project" value="UniProtKB-UniRule"/>
</dbReference>
<evidence type="ECO:0000256" key="6">
    <source>
        <dbReference type="ARBA" id="ARBA00023080"/>
    </source>
</evidence>
<dbReference type="PANTHER" id="PTHR11241">
    <property type="entry name" value="DEOXYURIDINE 5'-TRIPHOSPHATE NUCLEOTIDOHYDROLASE"/>
    <property type="match status" value="1"/>
</dbReference>
<dbReference type="GO" id="GO:0000287">
    <property type="term" value="F:magnesium ion binding"/>
    <property type="evidence" value="ECO:0007669"/>
    <property type="project" value="UniProtKB-UniRule"/>
</dbReference>
<comment type="cofactor">
    <cofactor evidence="1 9">
        <name>Mg(2+)</name>
        <dbReference type="ChEBI" id="CHEBI:18420"/>
    </cofactor>
</comment>
<evidence type="ECO:0000256" key="9">
    <source>
        <dbReference type="RuleBase" id="RU367024"/>
    </source>
</evidence>
<dbReference type="Gene3D" id="2.70.40.10">
    <property type="match status" value="1"/>
</dbReference>
<organism evidence="11">
    <name type="scientific">Penaeus japonicus</name>
    <name type="common">Kuruma prawn</name>
    <name type="synonym">Marsupenaeus japonicus</name>
    <dbReference type="NCBI Taxonomy" id="27405"/>
    <lineage>
        <taxon>Eukaryota</taxon>
        <taxon>Metazoa</taxon>
        <taxon>Ecdysozoa</taxon>
        <taxon>Arthropoda</taxon>
        <taxon>Crustacea</taxon>
        <taxon>Multicrustacea</taxon>
        <taxon>Malacostraca</taxon>
        <taxon>Eumalacostraca</taxon>
        <taxon>Eucarida</taxon>
        <taxon>Decapoda</taxon>
        <taxon>Dendrobranchiata</taxon>
        <taxon>Penaeoidea</taxon>
        <taxon>Penaeidae</taxon>
        <taxon>Penaeus</taxon>
    </lineage>
</organism>
<name>A0A2Z6BEG9_PENJP</name>
<dbReference type="FunFam" id="2.70.40.10:FF:000004">
    <property type="entry name" value="Deoxyuridine triphosphatase"/>
    <property type="match status" value="1"/>
</dbReference>
<evidence type="ECO:0000256" key="7">
    <source>
        <dbReference type="ARBA" id="ARBA00047686"/>
    </source>
</evidence>
<dbReference type="InterPro" id="IPR033704">
    <property type="entry name" value="dUTPase_trimeric"/>
</dbReference>
<dbReference type="SUPFAM" id="SSF51283">
    <property type="entry name" value="dUTPase-like"/>
    <property type="match status" value="1"/>
</dbReference>
<keyword evidence="4 9" id="KW-0378">Hydrolase</keyword>
<evidence type="ECO:0000256" key="8">
    <source>
        <dbReference type="ARBA" id="ARBA00057946"/>
    </source>
</evidence>
<sequence>MSEFKSLLKFKKLTEHAFTPSKGSKFAAGFDLCSAYDLTIPANGKSLVKTDIQVELPEGCYGRIAPRSGLSWKYHLNIGAGVVDRDYRGNVGVILFNHAKTDYKVKKGDRIAQLICEKIIYPDIEQVEELTETERGGKGYGSTDEK</sequence>
<dbReference type="InterPro" id="IPR029054">
    <property type="entry name" value="dUTPase-like"/>
</dbReference>
<dbReference type="CDD" id="cd07557">
    <property type="entry name" value="trimeric_dUTPase"/>
    <property type="match status" value="1"/>
</dbReference>
<comment type="pathway">
    <text evidence="2 9">Pyrimidine metabolism; dUMP biosynthesis; dUMP from dCTP (dUTP route): step 2/2.</text>
</comment>
<evidence type="ECO:0000256" key="3">
    <source>
        <dbReference type="ARBA" id="ARBA00006581"/>
    </source>
</evidence>
<dbReference type="NCBIfam" id="TIGR00576">
    <property type="entry name" value="dut"/>
    <property type="match status" value="1"/>
</dbReference>
<evidence type="ECO:0000259" key="10">
    <source>
        <dbReference type="Pfam" id="PF00692"/>
    </source>
</evidence>
<comment type="similarity">
    <text evidence="3 9">Belongs to the dUTPase family.</text>
</comment>
<dbReference type="EMBL" id="AP010878">
    <property type="protein sequence ID" value="BBD20116.1"/>
    <property type="molecule type" value="Genomic_DNA"/>
</dbReference>
<dbReference type="InterPro" id="IPR036157">
    <property type="entry name" value="dUTPase-like_sf"/>
</dbReference>
<reference evidence="11" key="1">
    <citation type="submission" date="2008-09" db="EMBL/GenBank/DDBJ databases">
        <title>Highly repeated large DNA fragments in the genome of kuruma shrimp, Marsupenaeus japonicus.</title>
        <authorList>
            <person name="Koyama T."/>
            <person name="Asakawa S."/>
            <person name="Katagiri T."/>
            <person name="Shimizu A."/>
            <person name="Shimizu N."/>
            <person name="Fagutao F.F."/>
            <person name="Rapeepat M."/>
            <person name="Santos M.D."/>
            <person name="Kondo H."/>
            <person name="Hirono I."/>
            <person name="Aoki T."/>
        </authorList>
    </citation>
    <scope>NUCLEOTIDE SEQUENCE</scope>
</reference>
<accession>A0A2Z6BEG9</accession>
<evidence type="ECO:0000256" key="1">
    <source>
        <dbReference type="ARBA" id="ARBA00001946"/>
    </source>
</evidence>
<dbReference type="GO" id="GO:0046081">
    <property type="term" value="P:dUTP catabolic process"/>
    <property type="evidence" value="ECO:0007669"/>
    <property type="project" value="UniProtKB-UniRule"/>
</dbReference>
<proteinExistence type="inferred from homology"/>
<keyword evidence="9" id="KW-0479">Metal-binding</keyword>
<dbReference type="GO" id="GO:0006226">
    <property type="term" value="P:dUMP biosynthetic process"/>
    <property type="evidence" value="ECO:0007669"/>
    <property type="project" value="UniProtKB-UniRule"/>
</dbReference>
<dbReference type="InterPro" id="IPR008181">
    <property type="entry name" value="dUTPase"/>
</dbReference>